<accession>A0ABQ7JMH5</accession>
<feature type="region of interest" description="Disordered" evidence="1">
    <location>
        <begin position="37"/>
        <end position="103"/>
    </location>
</feature>
<dbReference type="Proteomes" id="UP001194696">
    <property type="component" value="Unassembled WGS sequence"/>
</dbReference>
<evidence type="ECO:0000256" key="1">
    <source>
        <dbReference type="SAM" id="MobiDB-lite"/>
    </source>
</evidence>
<reference evidence="2 3" key="1">
    <citation type="journal article" date="2020" name="Fungal Divers.">
        <title>Resolving the Mortierellaceae phylogeny through synthesis of multi-gene phylogenetics and phylogenomics.</title>
        <authorList>
            <person name="Vandepol N."/>
            <person name="Liber J."/>
            <person name="Desiro A."/>
            <person name="Na H."/>
            <person name="Kennedy M."/>
            <person name="Barry K."/>
            <person name="Grigoriev I.V."/>
            <person name="Miller A.N."/>
            <person name="O'Donnell K."/>
            <person name="Stajich J.E."/>
            <person name="Bonito G."/>
        </authorList>
    </citation>
    <scope>NUCLEOTIDE SEQUENCE [LARGE SCALE GENOMIC DNA]</scope>
    <source>
        <strain evidence="2 3">AD045</strain>
    </source>
</reference>
<gene>
    <name evidence="2" type="ORF">BGZ96_001321</name>
</gene>
<evidence type="ECO:0000313" key="3">
    <source>
        <dbReference type="Proteomes" id="UP001194696"/>
    </source>
</evidence>
<dbReference type="EMBL" id="JAAAIM010001214">
    <property type="protein sequence ID" value="KAG0281024.1"/>
    <property type="molecule type" value="Genomic_DNA"/>
</dbReference>
<proteinExistence type="predicted"/>
<feature type="compositionally biased region" description="Polar residues" evidence="1">
    <location>
        <begin position="37"/>
        <end position="50"/>
    </location>
</feature>
<keyword evidence="3" id="KW-1185">Reference proteome</keyword>
<comment type="caution">
    <text evidence="2">The sequence shown here is derived from an EMBL/GenBank/DDBJ whole genome shotgun (WGS) entry which is preliminary data.</text>
</comment>
<sequence>MLYWMSSQKLEDLNQSGVFVGEHVFVEQSKLPIALGQTQHSNTSVHTNGGSAHLEKPSLGSNGKAFASPSPKSLQNRTDIFPENLSKPATRTRWPKFDDHSTPRLSLPCVLPLSFLV</sequence>
<protein>
    <submittedName>
        <fullName evidence="2">Uncharacterized protein</fullName>
    </submittedName>
</protein>
<name>A0ABQ7JMH5_9FUNG</name>
<organism evidence="2 3">
    <name type="scientific">Linnemannia gamsii</name>
    <dbReference type="NCBI Taxonomy" id="64522"/>
    <lineage>
        <taxon>Eukaryota</taxon>
        <taxon>Fungi</taxon>
        <taxon>Fungi incertae sedis</taxon>
        <taxon>Mucoromycota</taxon>
        <taxon>Mortierellomycotina</taxon>
        <taxon>Mortierellomycetes</taxon>
        <taxon>Mortierellales</taxon>
        <taxon>Mortierellaceae</taxon>
        <taxon>Linnemannia</taxon>
    </lineage>
</organism>
<evidence type="ECO:0000313" key="2">
    <source>
        <dbReference type="EMBL" id="KAG0281024.1"/>
    </source>
</evidence>